<dbReference type="SUPFAM" id="SSF53850">
    <property type="entry name" value="Periplasmic binding protein-like II"/>
    <property type="match status" value="1"/>
</dbReference>
<dbReference type="GO" id="GO:0000976">
    <property type="term" value="F:transcription cis-regulatory region binding"/>
    <property type="evidence" value="ECO:0007669"/>
    <property type="project" value="TreeGrafter"/>
</dbReference>
<dbReference type="AlphaFoldDB" id="A0A1B2F3C7"/>
<dbReference type="PANTHER" id="PTHR30126">
    <property type="entry name" value="HTH-TYPE TRANSCRIPTIONAL REGULATOR"/>
    <property type="match status" value="1"/>
</dbReference>
<comment type="similarity">
    <text evidence="1">Belongs to the LysR transcriptional regulatory family.</text>
</comment>
<dbReference type="CDD" id="cd05466">
    <property type="entry name" value="PBP2_LTTR_substrate"/>
    <property type="match status" value="1"/>
</dbReference>
<feature type="domain" description="HTH lysR-type" evidence="5">
    <location>
        <begin position="7"/>
        <end position="63"/>
    </location>
</feature>
<dbReference type="GO" id="GO:0003700">
    <property type="term" value="F:DNA-binding transcription factor activity"/>
    <property type="evidence" value="ECO:0007669"/>
    <property type="project" value="InterPro"/>
</dbReference>
<evidence type="ECO:0000256" key="3">
    <source>
        <dbReference type="ARBA" id="ARBA00023125"/>
    </source>
</evidence>
<dbReference type="SUPFAM" id="SSF46785">
    <property type="entry name" value="Winged helix' DNA-binding domain"/>
    <property type="match status" value="1"/>
</dbReference>
<evidence type="ECO:0000256" key="4">
    <source>
        <dbReference type="ARBA" id="ARBA00023163"/>
    </source>
</evidence>
<evidence type="ECO:0000259" key="5">
    <source>
        <dbReference type="PROSITE" id="PS50931"/>
    </source>
</evidence>
<dbReference type="InterPro" id="IPR000847">
    <property type="entry name" value="LysR_HTH_N"/>
</dbReference>
<dbReference type="InterPro" id="IPR036388">
    <property type="entry name" value="WH-like_DNA-bd_sf"/>
</dbReference>
<evidence type="ECO:0000256" key="2">
    <source>
        <dbReference type="ARBA" id="ARBA00023015"/>
    </source>
</evidence>
<protein>
    <submittedName>
        <fullName evidence="6">HTH-type transcriptional regulator CynR</fullName>
    </submittedName>
</protein>
<gene>
    <name evidence="6" type="primary">cynR_4</name>
    <name evidence="6" type="ORF">IEC33019_1146</name>
</gene>
<dbReference type="Gene3D" id="3.40.190.10">
    <property type="entry name" value="Periplasmic binding protein-like II"/>
    <property type="match status" value="2"/>
</dbReference>
<dbReference type="EMBL" id="CP016634">
    <property type="protein sequence ID" value="ANY86715.1"/>
    <property type="molecule type" value="Genomic_DNA"/>
</dbReference>
<reference evidence="6" key="1">
    <citation type="submission" date="2016-07" db="EMBL/GenBank/DDBJ databases">
        <title>New class B carbapenemase carried by novel plasmid in Pseudomonas putida enviromental strain in eastern Amazonia.</title>
        <authorList>
            <person name="Souza C.O."/>
            <person name="Lima K.V."/>
            <person name="Brasiliense D.M."/>
            <person name="Perez-Chaparro P.J."/>
            <person name="Mamizuka E.M."/>
            <person name="Lima M.O."/>
            <person name="Lima L.N."/>
            <person name="McCulloch J.A."/>
        </authorList>
    </citation>
    <scope>NUCLEOTIDE SEQUENCE [LARGE SCALE GENOMIC DNA]</scope>
    <source>
        <strain evidence="6">IEC33019</strain>
    </source>
</reference>
<accession>A0A1B2F3C7</accession>
<dbReference type="RefSeq" id="WP_070093106.1">
    <property type="nucleotide sequence ID" value="NZ_CP016634.1"/>
</dbReference>
<dbReference type="PANTHER" id="PTHR30126:SF98">
    <property type="entry name" value="HTH-TYPE TRANSCRIPTIONAL ACTIVATOR BAUR"/>
    <property type="match status" value="1"/>
</dbReference>
<keyword evidence="4" id="KW-0804">Transcription</keyword>
<evidence type="ECO:0000256" key="1">
    <source>
        <dbReference type="ARBA" id="ARBA00009437"/>
    </source>
</evidence>
<sequence length="313" mass="34447">MRVQDADLKSLRIFETVVKCGGFSAAQPALNISVSAISEQMSLLETRLGVRLCERGRSGFRLTDEGQVLYEAAQRMLTAVETFSMEAATLRRQLSGALRVGVIDATLTDPSSPLTLAIRRFGQMAPQVHLQIHIDTPNALEQRVMDGRLHLAVGPFPSRLPGLDYTPLYTEAHGLFCSRTDPLFEQDDASITPLLLSQARLAARTFLGRFDLDQLQVERAAGSVDNVEARAMMIISGQYIGFLPLHYAQPWVDKGEIRRLCPGQFASDLCVDVILRHGISPPRTVEAFQQQLLECAGLNPSGAMLRELPKSTS</sequence>
<dbReference type="InterPro" id="IPR005119">
    <property type="entry name" value="LysR_subst-bd"/>
</dbReference>
<proteinExistence type="inferred from homology"/>
<name>A0A1B2F3C7_PSEPU</name>
<keyword evidence="3" id="KW-0238">DNA-binding</keyword>
<dbReference type="Pfam" id="PF03466">
    <property type="entry name" value="LysR_substrate"/>
    <property type="match status" value="1"/>
</dbReference>
<dbReference type="InterPro" id="IPR036390">
    <property type="entry name" value="WH_DNA-bd_sf"/>
</dbReference>
<dbReference type="FunFam" id="1.10.10.10:FF:000001">
    <property type="entry name" value="LysR family transcriptional regulator"/>
    <property type="match status" value="1"/>
</dbReference>
<dbReference type="Pfam" id="PF00126">
    <property type="entry name" value="HTH_1"/>
    <property type="match status" value="1"/>
</dbReference>
<keyword evidence="2" id="KW-0805">Transcription regulation</keyword>
<dbReference type="Gene3D" id="1.10.10.10">
    <property type="entry name" value="Winged helix-like DNA-binding domain superfamily/Winged helix DNA-binding domain"/>
    <property type="match status" value="1"/>
</dbReference>
<evidence type="ECO:0000313" key="6">
    <source>
        <dbReference type="EMBL" id="ANY86715.1"/>
    </source>
</evidence>
<dbReference type="PROSITE" id="PS50931">
    <property type="entry name" value="HTH_LYSR"/>
    <property type="match status" value="1"/>
</dbReference>
<organism evidence="6">
    <name type="scientific">Pseudomonas putida</name>
    <name type="common">Arthrobacter siderocapsulatus</name>
    <dbReference type="NCBI Taxonomy" id="303"/>
    <lineage>
        <taxon>Bacteria</taxon>
        <taxon>Pseudomonadati</taxon>
        <taxon>Pseudomonadota</taxon>
        <taxon>Gammaproteobacteria</taxon>
        <taxon>Pseudomonadales</taxon>
        <taxon>Pseudomonadaceae</taxon>
        <taxon>Pseudomonas</taxon>
    </lineage>
</organism>